<dbReference type="EMBL" id="JACHML010000001">
    <property type="protein sequence ID" value="MBB6391059.1"/>
    <property type="molecule type" value="Genomic_DNA"/>
</dbReference>
<evidence type="ECO:0000313" key="2">
    <source>
        <dbReference type="Proteomes" id="UP000537775"/>
    </source>
</evidence>
<proteinExistence type="predicted"/>
<dbReference type="RefSeq" id="WP_184750237.1">
    <property type="nucleotide sequence ID" value="NZ_BAAAJR010000010.1"/>
</dbReference>
<dbReference type="AlphaFoldDB" id="A0A7X0FP16"/>
<evidence type="ECO:0000313" key="1">
    <source>
        <dbReference type="EMBL" id="MBB6391059.1"/>
    </source>
</evidence>
<sequence>MQTLASNHAIRALIIKGPTLHHHGLRAPRESTDVDVLVEPPRVEQLAHALLQVGWTPRRSRHPRQADAPHSLTFVHPQWPCDIDLHAFFPGILATPTEAFELLWQSHEQLAIANVACDIPDATASSVILIANRERTRSTTADIPSRPESSGMSSGVRDLADALGAVLVTRALGHERRMTVDELLAAGSGNHGQRLAAAALAEAPWPVKLRIVRSLSTPQAMRRWVRGVSHRRRQR</sequence>
<keyword evidence="2" id="KW-1185">Reference proteome</keyword>
<name>A0A7X0FP16_9MICO</name>
<dbReference type="Proteomes" id="UP000537775">
    <property type="component" value="Unassembled WGS sequence"/>
</dbReference>
<gene>
    <name evidence="1" type="ORF">HD594_001372</name>
</gene>
<reference evidence="1 2" key="1">
    <citation type="submission" date="2020-08" db="EMBL/GenBank/DDBJ databases">
        <title>Sequencing the genomes of 1000 actinobacteria strains.</title>
        <authorList>
            <person name="Klenk H.-P."/>
        </authorList>
    </citation>
    <scope>NUCLEOTIDE SEQUENCE [LARGE SCALE GENOMIC DNA]</scope>
    <source>
        <strain evidence="1 2">DSM 12511</strain>
    </source>
</reference>
<accession>A0A7X0FP16</accession>
<evidence type="ECO:0008006" key="3">
    <source>
        <dbReference type="Google" id="ProtNLM"/>
    </source>
</evidence>
<comment type="caution">
    <text evidence="1">The sequence shown here is derived from an EMBL/GenBank/DDBJ whole genome shotgun (WGS) entry which is preliminary data.</text>
</comment>
<organism evidence="1 2">
    <name type="scientific">Microbacterium thalassium</name>
    <dbReference type="NCBI Taxonomy" id="362649"/>
    <lineage>
        <taxon>Bacteria</taxon>
        <taxon>Bacillati</taxon>
        <taxon>Actinomycetota</taxon>
        <taxon>Actinomycetes</taxon>
        <taxon>Micrococcales</taxon>
        <taxon>Microbacteriaceae</taxon>
        <taxon>Microbacterium</taxon>
    </lineage>
</organism>
<protein>
    <recommendedName>
        <fullName evidence="3">Nucleotidyltransferase family protein</fullName>
    </recommendedName>
</protein>